<dbReference type="Gene3D" id="3.30.40.10">
    <property type="entry name" value="Zinc/RING finger domain, C3HC4 (zinc finger)"/>
    <property type="match status" value="1"/>
</dbReference>
<evidence type="ECO:0000313" key="12">
    <source>
        <dbReference type="EMBL" id="CEL99724.1"/>
    </source>
</evidence>
<evidence type="ECO:0000256" key="5">
    <source>
        <dbReference type="ARBA" id="ARBA00022771"/>
    </source>
</evidence>
<evidence type="ECO:0000256" key="7">
    <source>
        <dbReference type="ARBA" id="ARBA00022833"/>
    </source>
</evidence>
<feature type="transmembrane region" description="Helical" evidence="10">
    <location>
        <begin position="256"/>
        <end position="276"/>
    </location>
</feature>
<evidence type="ECO:0000256" key="4">
    <source>
        <dbReference type="ARBA" id="ARBA00022723"/>
    </source>
</evidence>
<keyword evidence="7" id="KW-0862">Zinc</keyword>
<evidence type="ECO:0000256" key="6">
    <source>
        <dbReference type="ARBA" id="ARBA00022786"/>
    </source>
</evidence>
<dbReference type="InterPro" id="IPR011016">
    <property type="entry name" value="Znf_RING-CH"/>
</dbReference>
<dbReference type="PROSITE" id="PS51292">
    <property type="entry name" value="ZF_RING_CH"/>
    <property type="match status" value="1"/>
</dbReference>
<gene>
    <name evidence="12" type="ORF">Vbra_8032</name>
</gene>
<keyword evidence="5" id="KW-0863">Zinc-finger</keyword>
<feature type="domain" description="RING-CH-type" evidence="11">
    <location>
        <begin position="6"/>
        <end position="72"/>
    </location>
</feature>
<dbReference type="InParanoid" id="A0A0G4EQL0"/>
<feature type="transmembrane region" description="Helical" evidence="10">
    <location>
        <begin position="323"/>
        <end position="344"/>
    </location>
</feature>
<evidence type="ECO:0000256" key="10">
    <source>
        <dbReference type="SAM" id="Phobius"/>
    </source>
</evidence>
<feature type="transmembrane region" description="Helical" evidence="10">
    <location>
        <begin position="123"/>
        <end position="142"/>
    </location>
</feature>
<evidence type="ECO:0000256" key="8">
    <source>
        <dbReference type="ARBA" id="ARBA00022989"/>
    </source>
</evidence>
<dbReference type="InterPro" id="IPR013083">
    <property type="entry name" value="Znf_RING/FYVE/PHD"/>
</dbReference>
<feature type="transmembrane region" description="Helical" evidence="10">
    <location>
        <begin position="288"/>
        <end position="311"/>
    </location>
</feature>
<keyword evidence="4" id="KW-0479">Metal-binding</keyword>
<keyword evidence="2" id="KW-0808">Transferase</keyword>
<organism evidence="12 13">
    <name type="scientific">Vitrella brassicaformis (strain CCMP3155)</name>
    <dbReference type="NCBI Taxonomy" id="1169540"/>
    <lineage>
        <taxon>Eukaryota</taxon>
        <taxon>Sar</taxon>
        <taxon>Alveolata</taxon>
        <taxon>Colpodellida</taxon>
        <taxon>Vitrellaceae</taxon>
        <taxon>Vitrella</taxon>
    </lineage>
</organism>
<feature type="transmembrane region" description="Helical" evidence="10">
    <location>
        <begin position="77"/>
        <end position="103"/>
    </location>
</feature>
<evidence type="ECO:0000259" key="11">
    <source>
        <dbReference type="PROSITE" id="PS51292"/>
    </source>
</evidence>
<keyword evidence="13" id="KW-1185">Reference proteome</keyword>
<evidence type="ECO:0000256" key="3">
    <source>
        <dbReference type="ARBA" id="ARBA00022692"/>
    </source>
</evidence>
<dbReference type="PANTHER" id="PTHR46065">
    <property type="entry name" value="E3 UBIQUITIN-PROTEIN LIGASE MARCH 2/3 FAMILY MEMBER"/>
    <property type="match status" value="1"/>
</dbReference>
<dbReference type="EMBL" id="CDMY01000287">
    <property type="protein sequence ID" value="CEL99724.1"/>
    <property type="molecule type" value="Genomic_DNA"/>
</dbReference>
<dbReference type="AlphaFoldDB" id="A0A0G4EQL0"/>
<dbReference type="GO" id="GO:0016020">
    <property type="term" value="C:membrane"/>
    <property type="evidence" value="ECO:0007669"/>
    <property type="project" value="UniProtKB-SubCell"/>
</dbReference>
<comment type="subcellular location">
    <subcellularLocation>
        <location evidence="1">Membrane</location>
        <topology evidence="1">Multi-pass membrane protein</topology>
    </subcellularLocation>
</comment>
<accession>A0A0G4EQL0</accession>
<dbReference type="GO" id="GO:0008270">
    <property type="term" value="F:zinc ion binding"/>
    <property type="evidence" value="ECO:0007669"/>
    <property type="project" value="UniProtKB-KW"/>
</dbReference>
<reference evidence="12 13" key="1">
    <citation type="submission" date="2014-11" db="EMBL/GenBank/DDBJ databases">
        <authorList>
            <person name="Zhu J."/>
            <person name="Qi W."/>
            <person name="Song R."/>
        </authorList>
    </citation>
    <scope>NUCLEOTIDE SEQUENCE [LARGE SCALE GENOMIC DNA]</scope>
</reference>
<dbReference type="GO" id="GO:0016567">
    <property type="term" value="P:protein ubiquitination"/>
    <property type="evidence" value="ECO:0007669"/>
    <property type="project" value="TreeGrafter"/>
</dbReference>
<keyword evidence="9 10" id="KW-0472">Membrane</keyword>
<keyword evidence="6" id="KW-0833">Ubl conjugation pathway</keyword>
<evidence type="ECO:0000256" key="1">
    <source>
        <dbReference type="ARBA" id="ARBA00004141"/>
    </source>
</evidence>
<proteinExistence type="predicted"/>
<evidence type="ECO:0000313" key="13">
    <source>
        <dbReference type="Proteomes" id="UP000041254"/>
    </source>
</evidence>
<dbReference type="PANTHER" id="PTHR46065:SF3">
    <property type="entry name" value="FI20425P1"/>
    <property type="match status" value="1"/>
</dbReference>
<dbReference type="GO" id="GO:0004842">
    <property type="term" value="F:ubiquitin-protein transferase activity"/>
    <property type="evidence" value="ECO:0007669"/>
    <property type="project" value="TreeGrafter"/>
</dbReference>
<evidence type="ECO:0000256" key="2">
    <source>
        <dbReference type="ARBA" id="ARBA00022679"/>
    </source>
</evidence>
<feature type="transmembrane region" description="Helical" evidence="10">
    <location>
        <begin position="199"/>
        <end position="219"/>
    </location>
</feature>
<dbReference type="PhylomeDB" id="A0A0G4EQL0"/>
<dbReference type="OrthoDB" id="273089at2759"/>
<dbReference type="VEuPathDB" id="CryptoDB:Vbra_8032"/>
<name>A0A0G4EQL0_VITBC</name>
<dbReference type="Proteomes" id="UP000041254">
    <property type="component" value="Unassembled WGS sequence"/>
</dbReference>
<dbReference type="Pfam" id="PF12906">
    <property type="entry name" value="RINGv"/>
    <property type="match status" value="1"/>
</dbReference>
<feature type="transmembrane region" description="Helical" evidence="10">
    <location>
        <begin position="154"/>
        <end position="174"/>
    </location>
</feature>
<sequence>MLSWLAQPEPAAVCRFCHDASVETPETGILMAPCGCKGTLRWVHKACLGGWVCAPGNRKSTCDVCLRFYDVGPRGPFCLPVGLIPDALFALAYSLMACVLLLLGTICSCDRSNILARALPLHFVIPTAIMVGLILAAFDWVAGRRHGGSSSLRCGLRMAVALIITLAAMLRVLGRDLWTTAGGLRGIWDANVAACGVKWVSFLLSLILMSLVFLPYCLIKGEKVHQATREVLLRLRHRRASAAAAAGSLFYVREGAYYVLISMWSLAHLLFYGVLWVRFGTSLIPSPIAIALLWPCVRGNGSAAVSLALSMMGLWEPMGKNEVLTNVVSFFVSLSSWITCWIILRLCVIDRVHFLFVEHLRPGAYGSYFNKGNAEERDSLVVTRV</sequence>
<evidence type="ECO:0000256" key="9">
    <source>
        <dbReference type="ARBA" id="ARBA00023136"/>
    </source>
</evidence>
<keyword evidence="8 10" id="KW-1133">Transmembrane helix</keyword>
<dbReference type="SMART" id="SM00744">
    <property type="entry name" value="RINGv"/>
    <property type="match status" value="1"/>
</dbReference>
<dbReference type="SUPFAM" id="SSF57850">
    <property type="entry name" value="RING/U-box"/>
    <property type="match status" value="1"/>
</dbReference>
<dbReference type="CDD" id="cd16495">
    <property type="entry name" value="RING_CH-C4HC3_MARCH"/>
    <property type="match status" value="1"/>
</dbReference>
<protein>
    <recommendedName>
        <fullName evidence="11">RING-CH-type domain-containing protein</fullName>
    </recommendedName>
</protein>
<keyword evidence="3 10" id="KW-0812">Transmembrane</keyword>